<dbReference type="Pfam" id="PF02042">
    <property type="entry name" value="RWP-RK"/>
    <property type="match status" value="1"/>
</dbReference>
<evidence type="ECO:0000256" key="1">
    <source>
        <dbReference type="ARBA" id="ARBA00004049"/>
    </source>
</evidence>
<organism evidence="8 9">
    <name type="scientific">Tribonema minus</name>
    <dbReference type="NCBI Taxonomy" id="303371"/>
    <lineage>
        <taxon>Eukaryota</taxon>
        <taxon>Sar</taxon>
        <taxon>Stramenopiles</taxon>
        <taxon>Ochrophyta</taxon>
        <taxon>PX clade</taxon>
        <taxon>Xanthophyceae</taxon>
        <taxon>Tribonematales</taxon>
        <taxon>Tribonemataceae</taxon>
        <taxon>Tribonema</taxon>
    </lineage>
</organism>
<keyword evidence="3" id="KW-0175">Coiled coil</keyword>
<dbReference type="AlphaFoldDB" id="A0A835ZE41"/>
<dbReference type="GO" id="GO:0003677">
    <property type="term" value="F:DNA binding"/>
    <property type="evidence" value="ECO:0007669"/>
    <property type="project" value="UniProtKB-KW"/>
</dbReference>
<dbReference type="InterPro" id="IPR003035">
    <property type="entry name" value="RWP-RK_dom"/>
</dbReference>
<dbReference type="GO" id="GO:0003700">
    <property type="term" value="F:DNA-binding transcription factor activity"/>
    <property type="evidence" value="ECO:0007669"/>
    <property type="project" value="InterPro"/>
</dbReference>
<keyword evidence="4" id="KW-0238">DNA-binding</keyword>
<protein>
    <submittedName>
        <fullName evidence="8">RWP-RK domain-containing protein</fullName>
    </submittedName>
</protein>
<keyword evidence="9" id="KW-1185">Reference proteome</keyword>
<reference evidence="8" key="1">
    <citation type="submission" date="2021-02" db="EMBL/GenBank/DDBJ databases">
        <title>First Annotated Genome of the Yellow-green Alga Tribonema minus.</title>
        <authorList>
            <person name="Mahan K.M."/>
        </authorList>
    </citation>
    <scope>NUCLEOTIDE SEQUENCE</scope>
    <source>
        <strain evidence="8">UTEX B ZZ1240</strain>
    </source>
</reference>
<evidence type="ECO:0000256" key="2">
    <source>
        <dbReference type="ARBA" id="ARBA00023015"/>
    </source>
</evidence>
<feature type="non-terminal residue" evidence="8">
    <location>
        <position position="52"/>
    </location>
</feature>
<dbReference type="Proteomes" id="UP000664859">
    <property type="component" value="Unassembled WGS sequence"/>
</dbReference>
<dbReference type="PANTHER" id="PTHR46373:SF2">
    <property type="entry name" value="RWP-RK DOMAIN-CONTAINING PROTEIN"/>
    <property type="match status" value="1"/>
</dbReference>
<evidence type="ECO:0000313" key="9">
    <source>
        <dbReference type="Proteomes" id="UP000664859"/>
    </source>
</evidence>
<accession>A0A835ZE41</accession>
<evidence type="ECO:0000256" key="6">
    <source>
        <dbReference type="ARBA" id="ARBA00023242"/>
    </source>
</evidence>
<comment type="caution">
    <text evidence="8">The sequence shown here is derived from an EMBL/GenBank/DDBJ whole genome shotgun (WGS) entry which is preliminary data.</text>
</comment>
<keyword evidence="5" id="KW-0804">Transcription</keyword>
<dbReference type="PROSITE" id="PS51519">
    <property type="entry name" value="RWP_RK"/>
    <property type="match status" value="1"/>
</dbReference>
<dbReference type="OrthoDB" id="6270329at2759"/>
<evidence type="ECO:0000259" key="7">
    <source>
        <dbReference type="PROSITE" id="PS51519"/>
    </source>
</evidence>
<evidence type="ECO:0000313" key="8">
    <source>
        <dbReference type="EMBL" id="KAG5191398.1"/>
    </source>
</evidence>
<proteinExistence type="predicted"/>
<gene>
    <name evidence="8" type="ORF">JKP88DRAFT_129470</name>
</gene>
<evidence type="ECO:0000256" key="4">
    <source>
        <dbReference type="ARBA" id="ARBA00023125"/>
    </source>
</evidence>
<evidence type="ECO:0000256" key="5">
    <source>
        <dbReference type="ARBA" id="ARBA00023163"/>
    </source>
</evidence>
<evidence type="ECO:0000256" key="3">
    <source>
        <dbReference type="ARBA" id="ARBA00023054"/>
    </source>
</evidence>
<sequence length="52" mass="5916">RASSLTLADLERYYSHPLAEASRELGLSATMLKKVCRSFGIKRWPHRQLASI</sequence>
<dbReference type="PANTHER" id="PTHR46373">
    <property type="entry name" value="PROTEIN RKD4"/>
    <property type="match status" value="1"/>
</dbReference>
<dbReference type="EMBL" id="JAFCMP010000020">
    <property type="protein sequence ID" value="KAG5191398.1"/>
    <property type="molecule type" value="Genomic_DNA"/>
</dbReference>
<dbReference type="InterPro" id="IPR044607">
    <property type="entry name" value="RKD-like"/>
</dbReference>
<feature type="non-terminal residue" evidence="8">
    <location>
        <position position="1"/>
    </location>
</feature>
<comment type="function">
    <text evidence="1">Putative transcription factor.</text>
</comment>
<keyword evidence="6" id="KW-0539">Nucleus</keyword>
<feature type="domain" description="RWP-RK" evidence="7">
    <location>
        <begin position="1"/>
        <end position="52"/>
    </location>
</feature>
<keyword evidence="2" id="KW-0805">Transcription regulation</keyword>
<name>A0A835ZE41_9STRA</name>